<dbReference type="AlphaFoldDB" id="A0A7J0CZS2"/>
<proteinExistence type="predicted"/>
<protein>
    <submittedName>
        <fullName evidence="2">Uncharacterized protein</fullName>
    </submittedName>
</protein>
<name>A0A7J0CZS2_STRMI</name>
<feature type="region of interest" description="Disordered" evidence="1">
    <location>
        <begin position="164"/>
        <end position="203"/>
    </location>
</feature>
<gene>
    <name evidence="2" type="ORF">Smic_65180</name>
</gene>
<reference evidence="2 3" key="1">
    <citation type="submission" date="2020-05" db="EMBL/GenBank/DDBJ databases">
        <title>Whole genome shotgun sequence of Streptomyces microflavus NBRC 13062.</title>
        <authorList>
            <person name="Komaki H."/>
            <person name="Tamura T."/>
        </authorList>
    </citation>
    <scope>NUCLEOTIDE SEQUENCE [LARGE SCALE GENOMIC DNA]</scope>
    <source>
        <strain evidence="2 3">NBRC 13062</strain>
    </source>
</reference>
<evidence type="ECO:0000313" key="3">
    <source>
        <dbReference type="Proteomes" id="UP000498740"/>
    </source>
</evidence>
<accession>A0A7J0CZS2</accession>
<evidence type="ECO:0000313" key="2">
    <source>
        <dbReference type="EMBL" id="GFN07962.1"/>
    </source>
</evidence>
<organism evidence="2 3">
    <name type="scientific">Streptomyces microflavus</name>
    <name type="common">Streptomyces lipmanii</name>
    <dbReference type="NCBI Taxonomy" id="1919"/>
    <lineage>
        <taxon>Bacteria</taxon>
        <taxon>Bacillati</taxon>
        <taxon>Actinomycetota</taxon>
        <taxon>Actinomycetes</taxon>
        <taxon>Kitasatosporales</taxon>
        <taxon>Streptomycetaceae</taxon>
        <taxon>Streptomyces</taxon>
    </lineage>
</organism>
<dbReference type="EMBL" id="BLWD01000001">
    <property type="protein sequence ID" value="GFN07962.1"/>
    <property type="molecule type" value="Genomic_DNA"/>
</dbReference>
<dbReference type="Proteomes" id="UP000498740">
    <property type="component" value="Unassembled WGS sequence"/>
</dbReference>
<evidence type="ECO:0000256" key="1">
    <source>
        <dbReference type="SAM" id="MobiDB-lite"/>
    </source>
</evidence>
<sequence>MLQGLLVPPLLGVDRPEVAQRDTAQPVVAEPGGQLHRLAQVGEGLLDITQDPLRGPHPGHRPGLLPQIVLAPAEAQRFGEPGVRLREPPLVDVDHAHAVAQRGGHPPVGGQVRAGQREFQDGTALGVPALVDQGVDQGFGDPAGVVEPAGRGRVGHHVDQFAARRLQPGRGFPPAREGAGPVVPEPVGKPSGPQSPAMRPAAV</sequence>
<comment type="caution">
    <text evidence="2">The sequence shown here is derived from an EMBL/GenBank/DDBJ whole genome shotgun (WGS) entry which is preliminary data.</text>
</comment>